<keyword evidence="7" id="KW-1185">Reference proteome</keyword>
<evidence type="ECO:0000256" key="3">
    <source>
        <dbReference type="RuleBase" id="RU366045"/>
    </source>
</evidence>
<dbReference type="Pfam" id="PF04909">
    <property type="entry name" value="Amidohydro_2"/>
    <property type="match status" value="1"/>
</dbReference>
<feature type="domain" description="Amidohydrolase-related" evidence="5">
    <location>
        <begin position="94"/>
        <end position="364"/>
    </location>
</feature>
<feature type="chain" id="PRO_5034914426" description="Amidohydrolase-related domain-containing protein" evidence="4">
    <location>
        <begin position="25"/>
        <end position="367"/>
    </location>
</feature>
<dbReference type="AlphaFoldDB" id="A0A8H5FND6"/>
<gene>
    <name evidence="6" type="ORF">D9758_017050</name>
</gene>
<comment type="caution">
    <text evidence="6">The sequence shown here is derived from an EMBL/GenBank/DDBJ whole genome shotgun (WGS) entry which is preliminary data.</text>
</comment>
<evidence type="ECO:0000256" key="1">
    <source>
        <dbReference type="ARBA" id="ARBA00022793"/>
    </source>
</evidence>
<evidence type="ECO:0000256" key="4">
    <source>
        <dbReference type="SAM" id="SignalP"/>
    </source>
</evidence>
<keyword evidence="1 3" id="KW-0210">Decarboxylase</keyword>
<organism evidence="6 7">
    <name type="scientific">Tetrapyrgos nigripes</name>
    <dbReference type="NCBI Taxonomy" id="182062"/>
    <lineage>
        <taxon>Eukaryota</taxon>
        <taxon>Fungi</taxon>
        <taxon>Dikarya</taxon>
        <taxon>Basidiomycota</taxon>
        <taxon>Agaricomycotina</taxon>
        <taxon>Agaricomycetes</taxon>
        <taxon>Agaricomycetidae</taxon>
        <taxon>Agaricales</taxon>
        <taxon>Marasmiineae</taxon>
        <taxon>Marasmiaceae</taxon>
        <taxon>Tetrapyrgos</taxon>
    </lineage>
</organism>
<dbReference type="EMBL" id="JAACJM010000147">
    <property type="protein sequence ID" value="KAF5343166.1"/>
    <property type="molecule type" value="Genomic_DNA"/>
</dbReference>
<comment type="similarity">
    <text evidence="3">Belongs to the metallo-dependent hydrolases superfamily.</text>
</comment>
<feature type="signal peptide" evidence="4">
    <location>
        <begin position="1"/>
        <end position="24"/>
    </location>
</feature>
<dbReference type="GO" id="GO:0016787">
    <property type="term" value="F:hydrolase activity"/>
    <property type="evidence" value="ECO:0007669"/>
    <property type="project" value="InterPro"/>
</dbReference>
<dbReference type="PANTHER" id="PTHR21240">
    <property type="entry name" value="2-AMINO-3-CARBOXYLMUCONATE-6-SEMIALDEHYDE DECARBOXYLASE"/>
    <property type="match status" value="1"/>
</dbReference>
<evidence type="ECO:0000259" key="5">
    <source>
        <dbReference type="Pfam" id="PF04909"/>
    </source>
</evidence>
<dbReference type="SUPFAM" id="SSF51556">
    <property type="entry name" value="Metallo-dependent hydrolases"/>
    <property type="match status" value="1"/>
</dbReference>
<accession>A0A8H5FND6</accession>
<proteinExistence type="inferred from homology"/>
<dbReference type="GO" id="GO:0005829">
    <property type="term" value="C:cytosol"/>
    <property type="evidence" value="ECO:0007669"/>
    <property type="project" value="TreeGrafter"/>
</dbReference>
<evidence type="ECO:0000313" key="7">
    <source>
        <dbReference type="Proteomes" id="UP000559256"/>
    </source>
</evidence>
<dbReference type="InterPro" id="IPR032466">
    <property type="entry name" value="Metal_Hydrolase"/>
</dbReference>
<name>A0A8H5FND6_9AGAR</name>
<evidence type="ECO:0000313" key="6">
    <source>
        <dbReference type="EMBL" id="KAF5343166.1"/>
    </source>
</evidence>
<sequence length="367" mass="40557">MRLIPSSLALLISISLLIASPCLARRTWNDTGRGTIAFEESWATPEIMGPLSAVYPELLADLQDVHNQRLKRMDENGIDFMILSCATPCIQAISSPSLAASTAKSVNDELASQISNNTLRFGALAALSMHDPVEAAQELNRTVKELGFLGALVNDYQQAGDNNETLIFYDSPQFDPFWKMVTDLDVPVYFHPRVNIPLVFNLSYGHAPFLIGPSQEFPATLSTHVLGLCTNGVFDRFPTLKVIVGHMGQRIPSDLYRIDSRLEFQRRNGLSMKQTVRSYYHTNLYSTTSGDFDTSLLLFHKSQIGLDRIMFSVDYPFESIEEASGWVNSLGGGKGNNGSKGGGNALTLEELLALKRNTAIKIFKLND</sequence>
<dbReference type="InterPro" id="IPR032465">
    <property type="entry name" value="ACMSD"/>
</dbReference>
<dbReference type="GO" id="GO:0019748">
    <property type="term" value="P:secondary metabolic process"/>
    <property type="evidence" value="ECO:0007669"/>
    <property type="project" value="TreeGrafter"/>
</dbReference>
<dbReference type="Proteomes" id="UP000559256">
    <property type="component" value="Unassembled WGS sequence"/>
</dbReference>
<evidence type="ECO:0000256" key="2">
    <source>
        <dbReference type="ARBA" id="ARBA00023239"/>
    </source>
</evidence>
<dbReference type="InterPro" id="IPR006680">
    <property type="entry name" value="Amidohydro-rel"/>
</dbReference>
<keyword evidence="2 3" id="KW-0456">Lyase</keyword>
<reference evidence="6 7" key="1">
    <citation type="journal article" date="2020" name="ISME J.">
        <title>Uncovering the hidden diversity of litter-decomposition mechanisms in mushroom-forming fungi.</title>
        <authorList>
            <person name="Floudas D."/>
            <person name="Bentzer J."/>
            <person name="Ahren D."/>
            <person name="Johansson T."/>
            <person name="Persson P."/>
            <person name="Tunlid A."/>
        </authorList>
    </citation>
    <scope>NUCLEOTIDE SEQUENCE [LARGE SCALE GENOMIC DNA]</scope>
    <source>
        <strain evidence="6 7">CBS 291.85</strain>
    </source>
</reference>
<dbReference type="GO" id="GO:0016831">
    <property type="term" value="F:carboxy-lyase activity"/>
    <property type="evidence" value="ECO:0007669"/>
    <property type="project" value="UniProtKB-KW"/>
</dbReference>
<keyword evidence="4" id="KW-0732">Signal</keyword>
<dbReference type="OrthoDB" id="432010at2759"/>
<dbReference type="PANTHER" id="PTHR21240:SF31">
    <property type="entry name" value="AMIDOHYDROLASE FAMILY PROTEIN (AFU_ORTHOLOGUE AFUA_7G05840)"/>
    <property type="match status" value="1"/>
</dbReference>
<dbReference type="Gene3D" id="3.20.20.140">
    <property type="entry name" value="Metal-dependent hydrolases"/>
    <property type="match status" value="1"/>
</dbReference>
<protein>
    <recommendedName>
        <fullName evidence="5">Amidohydrolase-related domain-containing protein</fullName>
    </recommendedName>
</protein>